<proteinExistence type="predicted"/>
<evidence type="ECO:0000256" key="1">
    <source>
        <dbReference type="SAM" id="MobiDB-lite"/>
    </source>
</evidence>
<sequence length="302" mass="34018">MRMEEDPSHMAERILDLTLEIIYLLTGERYEVVKNIYGESLKISSCLQETTTGPPPKCLTVERKYTKILEVTNKITELLTGEGWGYLEDLSKDAKTENCQSFTSPDGSSNGNSPERCPSLLYFQDSTQEDHTIPHHHQDGDVTDIKVEIKEEEEESLLRGDQQSMKEREMIMKSKQEEPSLHIDTSGHNVRNTSEEHLIVSPEYKAEDNNFVQYSPGGNPITPIIHPRPYRLGRSMDPSNPEESSDGSHTNTIGSHSTDTSIDPSITEESSVSLEEVHTEESLLSCSECLGFLALNYNDMIH</sequence>
<accession>A0A2G9SE95</accession>
<evidence type="ECO:0008006" key="4">
    <source>
        <dbReference type="Google" id="ProtNLM"/>
    </source>
</evidence>
<feature type="compositionally biased region" description="Polar residues" evidence="1">
    <location>
        <begin position="237"/>
        <end position="273"/>
    </location>
</feature>
<name>A0A2G9SE95_AQUCT</name>
<keyword evidence="3" id="KW-1185">Reference proteome</keyword>
<reference evidence="3" key="1">
    <citation type="journal article" date="2017" name="Nat. Commun.">
        <title>The North American bullfrog draft genome provides insight into hormonal regulation of long noncoding RNA.</title>
        <authorList>
            <person name="Hammond S.A."/>
            <person name="Warren R.L."/>
            <person name="Vandervalk B.P."/>
            <person name="Kucuk E."/>
            <person name="Khan H."/>
            <person name="Gibb E.A."/>
            <person name="Pandoh P."/>
            <person name="Kirk H."/>
            <person name="Zhao Y."/>
            <person name="Jones M."/>
            <person name="Mungall A.J."/>
            <person name="Coope R."/>
            <person name="Pleasance S."/>
            <person name="Moore R.A."/>
            <person name="Holt R.A."/>
            <person name="Round J.M."/>
            <person name="Ohora S."/>
            <person name="Walle B.V."/>
            <person name="Veldhoen N."/>
            <person name="Helbing C.C."/>
            <person name="Birol I."/>
        </authorList>
    </citation>
    <scope>NUCLEOTIDE SEQUENCE [LARGE SCALE GENOMIC DNA]</scope>
</reference>
<feature type="compositionally biased region" description="Polar residues" evidence="1">
    <location>
        <begin position="97"/>
        <end position="113"/>
    </location>
</feature>
<gene>
    <name evidence="2" type="ORF">AB205_0143620</name>
</gene>
<dbReference type="Proteomes" id="UP000228934">
    <property type="component" value="Unassembled WGS sequence"/>
</dbReference>
<dbReference type="OrthoDB" id="427030at2759"/>
<evidence type="ECO:0000313" key="2">
    <source>
        <dbReference type="EMBL" id="PIO38480.1"/>
    </source>
</evidence>
<dbReference type="EMBL" id="KV924536">
    <property type="protein sequence ID" value="PIO38480.1"/>
    <property type="molecule type" value="Genomic_DNA"/>
</dbReference>
<organism evidence="2 3">
    <name type="scientific">Aquarana catesbeiana</name>
    <name type="common">American bullfrog</name>
    <name type="synonym">Rana catesbeiana</name>
    <dbReference type="NCBI Taxonomy" id="8400"/>
    <lineage>
        <taxon>Eukaryota</taxon>
        <taxon>Metazoa</taxon>
        <taxon>Chordata</taxon>
        <taxon>Craniata</taxon>
        <taxon>Vertebrata</taxon>
        <taxon>Euteleostomi</taxon>
        <taxon>Amphibia</taxon>
        <taxon>Batrachia</taxon>
        <taxon>Anura</taxon>
        <taxon>Neobatrachia</taxon>
        <taxon>Ranoidea</taxon>
        <taxon>Ranidae</taxon>
        <taxon>Aquarana</taxon>
    </lineage>
</organism>
<feature type="region of interest" description="Disordered" evidence="1">
    <location>
        <begin position="215"/>
        <end position="274"/>
    </location>
</feature>
<evidence type="ECO:0000313" key="3">
    <source>
        <dbReference type="Proteomes" id="UP000228934"/>
    </source>
</evidence>
<dbReference type="AlphaFoldDB" id="A0A2G9SE95"/>
<protein>
    <recommendedName>
        <fullName evidence="4">KRAB domain-containing protein</fullName>
    </recommendedName>
</protein>
<feature type="region of interest" description="Disordered" evidence="1">
    <location>
        <begin position="97"/>
        <end position="119"/>
    </location>
</feature>